<dbReference type="PROSITE" id="PS50110">
    <property type="entry name" value="RESPONSE_REGULATORY"/>
    <property type="match status" value="1"/>
</dbReference>
<dbReference type="AlphaFoldDB" id="A0A1C0AB39"/>
<gene>
    <name evidence="7" type="ORF">U472_03310</name>
</gene>
<dbReference type="InterPro" id="IPR052016">
    <property type="entry name" value="Bact_Sigma-Reg"/>
</dbReference>
<dbReference type="SUPFAM" id="SSF81606">
    <property type="entry name" value="PP2C-like"/>
    <property type="match status" value="1"/>
</dbReference>
<comment type="function">
    <text evidence="3">May play the central regulatory role in sporulation. It may be an element of the effector pathway responsible for the activation of sporulation genes in response to nutritional stress. Spo0A may act in concert with spo0H (a sigma factor) to control the expression of some genes that are critical to the sporulation process.</text>
</comment>
<dbReference type="Gene3D" id="3.60.40.10">
    <property type="entry name" value="PPM-type phosphatase domain"/>
    <property type="match status" value="1"/>
</dbReference>
<dbReference type="Pfam" id="PF07228">
    <property type="entry name" value="SpoIIE"/>
    <property type="match status" value="1"/>
</dbReference>
<dbReference type="InterPro" id="IPR001789">
    <property type="entry name" value="Sig_transdc_resp-reg_receiver"/>
</dbReference>
<accession>A0A1C0AB39</accession>
<evidence type="ECO:0000256" key="4">
    <source>
        <dbReference type="PROSITE-ProRule" id="PRU00169"/>
    </source>
</evidence>
<evidence type="ECO:0000256" key="2">
    <source>
        <dbReference type="ARBA" id="ARBA00022801"/>
    </source>
</evidence>
<dbReference type="PANTHER" id="PTHR43156">
    <property type="entry name" value="STAGE II SPORULATION PROTEIN E-RELATED"/>
    <property type="match status" value="1"/>
</dbReference>
<dbReference type="GO" id="GO:0016791">
    <property type="term" value="F:phosphatase activity"/>
    <property type="evidence" value="ECO:0007669"/>
    <property type="project" value="TreeGrafter"/>
</dbReference>
<dbReference type="Gene3D" id="3.40.50.2300">
    <property type="match status" value="1"/>
</dbReference>
<name>A0A1C0AB39_9FIRM</name>
<evidence type="ECO:0000259" key="6">
    <source>
        <dbReference type="PROSITE" id="PS51746"/>
    </source>
</evidence>
<evidence type="ECO:0000313" key="8">
    <source>
        <dbReference type="Proteomes" id="UP000093514"/>
    </source>
</evidence>
<dbReference type="PROSITE" id="PS51746">
    <property type="entry name" value="PPM_2"/>
    <property type="match status" value="1"/>
</dbReference>
<proteinExistence type="predicted"/>
<dbReference type="InterPro" id="IPR036457">
    <property type="entry name" value="PPM-type-like_dom_sf"/>
</dbReference>
<evidence type="ECO:0000256" key="1">
    <source>
        <dbReference type="ARBA" id="ARBA00018672"/>
    </source>
</evidence>
<sequence length="445" mass="50918">MAINNKNILFDFEDDKSTSEDELLFESGDKDEIIFAFQDGEESLENELPPWKILIVDDEEEVHKITRIVLDDFTFEGRDMSFINAYSEAEAKELLNEHSDIAVVLLDVVMENENSGLEVVKYIREVLQNKLVQIILRTGQPGQAPEKDVIKDYDINDYKEKTELTSKKLYTTIMTSLRSYQNLKKLEETSAAKEKIESELQVASKIQASMLPRIFPPFPDRNEFEIFASMEPARNVGGDFYDFFFINDDKFCFVIGDVAGNGVPAALFMVITKTLIKNEALRNISAEEILYNVNNALCKDNDEFIFVTAFIGILDLKTGELEYANAGHNAPLICRADNGECGYIKSNDTFILGITEEFEYQKGSLNLKPDDVVFLYTDGVIESRNENKEQYGSNRLQKVISEIEDKNVYNIEEVVKEDLDRFTQGSYLFDDVTMLVLKFNRNQKE</sequence>
<evidence type="ECO:0000259" key="5">
    <source>
        <dbReference type="PROSITE" id="PS50110"/>
    </source>
</evidence>
<dbReference type="GO" id="GO:0000160">
    <property type="term" value="P:phosphorelay signal transduction system"/>
    <property type="evidence" value="ECO:0007669"/>
    <property type="project" value="InterPro"/>
</dbReference>
<dbReference type="Pfam" id="PF00072">
    <property type="entry name" value="Response_reg"/>
    <property type="match status" value="1"/>
</dbReference>
<reference evidence="7 8" key="2">
    <citation type="submission" date="2016-08" db="EMBL/GenBank/DDBJ databases">
        <title>Orenia metallireducens sp. nov. strain Z6, a Novel Metal-reducing Firmicute from the Deep Subsurface.</title>
        <authorList>
            <person name="Maxim B.I."/>
            <person name="Kenneth K."/>
            <person name="Flynn T.M."/>
            <person name="Oloughlin E.J."/>
            <person name="Locke R.A."/>
            <person name="Weber J.R."/>
            <person name="Egan S.M."/>
            <person name="Mackie R.I."/>
            <person name="Cann I.K."/>
        </authorList>
    </citation>
    <scope>NUCLEOTIDE SEQUENCE [LARGE SCALE GENOMIC DNA]</scope>
    <source>
        <strain evidence="7 8">Z6</strain>
    </source>
</reference>
<feature type="domain" description="Response regulatory" evidence="5">
    <location>
        <begin position="52"/>
        <end position="176"/>
    </location>
</feature>
<evidence type="ECO:0000256" key="3">
    <source>
        <dbReference type="ARBA" id="ARBA00024867"/>
    </source>
</evidence>
<feature type="modified residue" description="4-aspartylphosphate" evidence="4">
    <location>
        <position position="107"/>
    </location>
</feature>
<dbReference type="SUPFAM" id="SSF52172">
    <property type="entry name" value="CheY-like"/>
    <property type="match status" value="1"/>
</dbReference>
<reference evidence="8" key="1">
    <citation type="submission" date="2016-07" db="EMBL/GenBank/DDBJ databases">
        <authorList>
            <person name="Florea S."/>
            <person name="Webb J.S."/>
            <person name="Jaromczyk J."/>
            <person name="Schardl C.L."/>
        </authorList>
    </citation>
    <scope>NUCLEOTIDE SEQUENCE [LARGE SCALE GENOMIC DNA]</scope>
    <source>
        <strain evidence="8">Z6</strain>
    </source>
</reference>
<dbReference type="InterPro" id="IPR001932">
    <property type="entry name" value="PPM-type_phosphatase-like_dom"/>
</dbReference>
<evidence type="ECO:0000313" key="7">
    <source>
        <dbReference type="EMBL" id="OCL27595.1"/>
    </source>
</evidence>
<dbReference type="InterPro" id="IPR011006">
    <property type="entry name" value="CheY-like_superfamily"/>
</dbReference>
<comment type="caution">
    <text evidence="7">The sequence shown here is derived from an EMBL/GenBank/DDBJ whole genome shotgun (WGS) entry which is preliminary data.</text>
</comment>
<dbReference type="SMART" id="SM00331">
    <property type="entry name" value="PP2C_SIG"/>
    <property type="match status" value="1"/>
</dbReference>
<dbReference type="OrthoDB" id="9763484at2"/>
<dbReference type="PANTHER" id="PTHR43156:SF2">
    <property type="entry name" value="STAGE II SPORULATION PROTEIN E"/>
    <property type="match status" value="1"/>
</dbReference>
<keyword evidence="8" id="KW-1185">Reference proteome</keyword>
<dbReference type="EMBL" id="LWDV01000007">
    <property type="protein sequence ID" value="OCL27595.1"/>
    <property type="molecule type" value="Genomic_DNA"/>
</dbReference>
<keyword evidence="4" id="KW-0597">Phosphoprotein</keyword>
<dbReference type="Proteomes" id="UP000093514">
    <property type="component" value="Unassembled WGS sequence"/>
</dbReference>
<keyword evidence="2" id="KW-0378">Hydrolase</keyword>
<organism evidence="7 8">
    <name type="scientific">Orenia metallireducens</name>
    <dbReference type="NCBI Taxonomy" id="1413210"/>
    <lineage>
        <taxon>Bacteria</taxon>
        <taxon>Bacillati</taxon>
        <taxon>Bacillota</taxon>
        <taxon>Clostridia</taxon>
        <taxon>Halanaerobiales</taxon>
        <taxon>Halobacteroidaceae</taxon>
        <taxon>Orenia</taxon>
    </lineage>
</organism>
<dbReference type="RefSeq" id="WP_068715494.1">
    <property type="nucleotide sequence ID" value="NZ_LWDV01000007.1"/>
</dbReference>
<protein>
    <recommendedName>
        <fullName evidence="1">Stage 0 sporulation protein A homolog</fullName>
    </recommendedName>
</protein>
<feature type="domain" description="PPM-type phosphatase" evidence="6">
    <location>
        <begin position="223"/>
        <end position="439"/>
    </location>
</feature>